<dbReference type="EMBL" id="LIHL02000016">
    <property type="protein sequence ID" value="KAF5443065.1"/>
    <property type="molecule type" value="Genomic_DNA"/>
</dbReference>
<dbReference type="Proteomes" id="UP000619265">
    <property type="component" value="Unassembled WGS sequence"/>
</dbReference>
<feature type="domain" description="Reverse transcriptase Ty1/copia-type" evidence="1">
    <location>
        <begin position="6"/>
        <end position="122"/>
    </location>
</feature>
<evidence type="ECO:0000313" key="3">
    <source>
        <dbReference type="Proteomes" id="UP000619265"/>
    </source>
</evidence>
<organism evidence="2 3">
    <name type="scientific">Juglans regia</name>
    <name type="common">English walnut</name>
    <dbReference type="NCBI Taxonomy" id="51240"/>
    <lineage>
        <taxon>Eukaryota</taxon>
        <taxon>Viridiplantae</taxon>
        <taxon>Streptophyta</taxon>
        <taxon>Embryophyta</taxon>
        <taxon>Tracheophyta</taxon>
        <taxon>Spermatophyta</taxon>
        <taxon>Magnoliopsida</taxon>
        <taxon>eudicotyledons</taxon>
        <taxon>Gunneridae</taxon>
        <taxon>Pentapetalae</taxon>
        <taxon>rosids</taxon>
        <taxon>fabids</taxon>
        <taxon>Fagales</taxon>
        <taxon>Juglandaceae</taxon>
        <taxon>Juglans</taxon>
    </lineage>
</organism>
<dbReference type="PANTHER" id="PTHR11439:SF500">
    <property type="entry name" value="RNA-DIRECTED DNA POLYMERASE"/>
    <property type="match status" value="1"/>
</dbReference>
<gene>
    <name evidence="2" type="ORF">F2P56_035657</name>
</gene>
<evidence type="ECO:0000313" key="2">
    <source>
        <dbReference type="EMBL" id="KAF5443065.1"/>
    </source>
</evidence>
<accession>A0A833X6F4</accession>
<dbReference type="InterPro" id="IPR043502">
    <property type="entry name" value="DNA/RNA_pol_sf"/>
</dbReference>
<dbReference type="AlphaFoldDB" id="A0A833X6F4"/>
<evidence type="ECO:0000259" key="1">
    <source>
        <dbReference type="Pfam" id="PF07727"/>
    </source>
</evidence>
<sequence>MPFFMAPRAWFNRFSQCLLELGFLGSSANYSLFTYHKYDMHIFILVYVDDIFVTGSHNSVIASLIQKLKSDFTLKDLGSLHYFLGIQVKRDFHGLHRRQSKYILDVLHRAHMVGAKPYSAPCTSGSKLAASNGDPLPHAIEYRQIVGALQYCTHTCPDIAYSTNQLCQHLYASPTTHWTAAKLVL</sequence>
<dbReference type="PANTHER" id="PTHR11439">
    <property type="entry name" value="GAG-POL-RELATED RETROTRANSPOSON"/>
    <property type="match status" value="1"/>
</dbReference>
<dbReference type="Gramene" id="Jr16_09190_p1">
    <property type="protein sequence ID" value="cds.Jr16_09190_p1"/>
    <property type="gene ID" value="Jr16_09190"/>
</dbReference>
<proteinExistence type="predicted"/>
<dbReference type="InterPro" id="IPR013103">
    <property type="entry name" value="RVT_2"/>
</dbReference>
<comment type="caution">
    <text evidence="2">The sequence shown here is derived from an EMBL/GenBank/DDBJ whole genome shotgun (WGS) entry which is preliminary data.</text>
</comment>
<name>A0A833X6F4_JUGRE</name>
<dbReference type="SUPFAM" id="SSF56672">
    <property type="entry name" value="DNA/RNA polymerases"/>
    <property type="match status" value="1"/>
</dbReference>
<reference evidence="2" key="1">
    <citation type="submission" date="2015-10" db="EMBL/GenBank/DDBJ databases">
        <authorList>
            <person name="Martinez-Garcia P.J."/>
            <person name="Crepeau M.W."/>
            <person name="Puiu D."/>
            <person name="Gonzalez-Ibeas D."/>
            <person name="Whalen J."/>
            <person name="Stevens K."/>
            <person name="Paul R."/>
            <person name="Butterfield T."/>
            <person name="Britton M."/>
            <person name="Reagan R."/>
            <person name="Chakraborty S."/>
            <person name="Walawage S.L."/>
            <person name="Vasquez-Gross H.A."/>
            <person name="Cardeno C."/>
            <person name="Famula R."/>
            <person name="Pratt K."/>
            <person name="Kuruganti S."/>
            <person name="Aradhya M.K."/>
            <person name="Leslie C.A."/>
            <person name="Dandekar A.M."/>
            <person name="Salzberg S.L."/>
            <person name="Wegrzyn J.L."/>
            <person name="Langley C.H."/>
            <person name="Neale D.B."/>
        </authorList>
    </citation>
    <scope>NUCLEOTIDE SEQUENCE</scope>
    <source>
        <tissue evidence="2">Leaves</tissue>
    </source>
</reference>
<protein>
    <recommendedName>
        <fullName evidence="1">Reverse transcriptase Ty1/copia-type domain-containing protein</fullName>
    </recommendedName>
</protein>
<reference evidence="2" key="2">
    <citation type="submission" date="2020-03" db="EMBL/GenBank/DDBJ databases">
        <title>Walnut 2.0.</title>
        <authorList>
            <person name="Marrano A."/>
            <person name="Britton M."/>
            <person name="Zimin A.V."/>
            <person name="Zaini P.A."/>
            <person name="Workman R."/>
            <person name="Puiu D."/>
            <person name="Bianco L."/>
            <person name="Allen B.J."/>
            <person name="Troggio M."/>
            <person name="Leslie C.A."/>
            <person name="Timp W."/>
            <person name="Dendekar A."/>
            <person name="Salzberg S.L."/>
            <person name="Neale D.B."/>
        </authorList>
    </citation>
    <scope>NUCLEOTIDE SEQUENCE</scope>
    <source>
        <tissue evidence="2">Leaves</tissue>
    </source>
</reference>
<dbReference type="Pfam" id="PF07727">
    <property type="entry name" value="RVT_2"/>
    <property type="match status" value="1"/>
</dbReference>